<dbReference type="Proteomes" id="UP001345963">
    <property type="component" value="Unassembled WGS sequence"/>
</dbReference>
<proteinExistence type="predicted"/>
<evidence type="ECO:0000313" key="2">
    <source>
        <dbReference type="EMBL" id="MED6240869.1"/>
    </source>
</evidence>
<sequence>MLQSLSSQKTEERAEAKLVDLKADELKKASSQKQEQTPTSQVPDLHFHSQQLQHRQQGADPDSRHPAPRSESPLPKFSQSVQLTSTDLNRTVGSQMVSSGVLPNPIAMNNHQDDQVPDSACTSGPIRWKEHRSSLIGTPLPSDSVSTPRGQERRTWFCL</sequence>
<feature type="region of interest" description="Disordered" evidence="1">
    <location>
        <begin position="25"/>
        <end position="153"/>
    </location>
</feature>
<keyword evidence="3" id="KW-1185">Reference proteome</keyword>
<evidence type="ECO:0000313" key="3">
    <source>
        <dbReference type="Proteomes" id="UP001345963"/>
    </source>
</evidence>
<feature type="compositionally biased region" description="Polar residues" evidence="1">
    <location>
        <begin position="29"/>
        <end position="56"/>
    </location>
</feature>
<accession>A0ABU7AT59</accession>
<organism evidence="2 3">
    <name type="scientific">Ataeniobius toweri</name>
    <dbReference type="NCBI Taxonomy" id="208326"/>
    <lineage>
        <taxon>Eukaryota</taxon>
        <taxon>Metazoa</taxon>
        <taxon>Chordata</taxon>
        <taxon>Craniata</taxon>
        <taxon>Vertebrata</taxon>
        <taxon>Euteleostomi</taxon>
        <taxon>Actinopterygii</taxon>
        <taxon>Neopterygii</taxon>
        <taxon>Teleostei</taxon>
        <taxon>Neoteleostei</taxon>
        <taxon>Acanthomorphata</taxon>
        <taxon>Ovalentaria</taxon>
        <taxon>Atherinomorphae</taxon>
        <taxon>Cyprinodontiformes</taxon>
        <taxon>Goodeidae</taxon>
        <taxon>Ataeniobius</taxon>
    </lineage>
</organism>
<gene>
    <name evidence="2" type="ORF">ATANTOWER_029863</name>
</gene>
<protein>
    <submittedName>
        <fullName evidence="2">Uncharacterized protein</fullName>
    </submittedName>
</protein>
<evidence type="ECO:0000256" key="1">
    <source>
        <dbReference type="SAM" id="MobiDB-lite"/>
    </source>
</evidence>
<feature type="compositionally biased region" description="Polar residues" evidence="1">
    <location>
        <begin position="77"/>
        <end position="98"/>
    </location>
</feature>
<dbReference type="EMBL" id="JAHUTI010027517">
    <property type="protein sequence ID" value="MED6240869.1"/>
    <property type="molecule type" value="Genomic_DNA"/>
</dbReference>
<name>A0ABU7AT59_9TELE</name>
<comment type="caution">
    <text evidence="2">The sequence shown here is derived from an EMBL/GenBank/DDBJ whole genome shotgun (WGS) entry which is preliminary data.</text>
</comment>
<reference evidence="2 3" key="1">
    <citation type="submission" date="2021-07" db="EMBL/GenBank/DDBJ databases">
        <authorList>
            <person name="Palmer J.M."/>
        </authorList>
    </citation>
    <scope>NUCLEOTIDE SEQUENCE [LARGE SCALE GENOMIC DNA]</scope>
    <source>
        <strain evidence="2 3">AT_MEX2019</strain>
        <tissue evidence="2">Muscle</tissue>
    </source>
</reference>